<dbReference type="PRINTS" id="PR00368">
    <property type="entry name" value="FADPNR"/>
</dbReference>
<evidence type="ECO:0000256" key="3">
    <source>
        <dbReference type="ARBA" id="ARBA00007532"/>
    </source>
</evidence>
<dbReference type="GO" id="GO:0050660">
    <property type="term" value="F:flavin adenine dinucleotide binding"/>
    <property type="evidence" value="ECO:0007669"/>
    <property type="project" value="TreeGrafter"/>
</dbReference>
<feature type="binding site" evidence="13">
    <location>
        <position position="312"/>
    </location>
    <ligand>
        <name>FAD</name>
        <dbReference type="ChEBI" id="CHEBI:57692"/>
    </ligand>
</feature>
<evidence type="ECO:0000256" key="1">
    <source>
        <dbReference type="ARBA" id="ARBA00002842"/>
    </source>
</evidence>
<feature type="binding site" evidence="13">
    <location>
        <position position="271"/>
    </location>
    <ligand>
        <name>NAD(+)</name>
        <dbReference type="ChEBI" id="CHEBI:57540"/>
    </ligand>
</feature>
<evidence type="ECO:0000256" key="7">
    <source>
        <dbReference type="ARBA" id="ARBA00022630"/>
    </source>
</evidence>
<dbReference type="InterPro" id="IPR004099">
    <property type="entry name" value="Pyr_nucl-diS_OxRdtase_dimer"/>
</dbReference>
<organism evidence="16 17">
    <name type="scientific">Rubellicoccus peritrichatus</name>
    <dbReference type="NCBI Taxonomy" id="3080537"/>
    <lineage>
        <taxon>Bacteria</taxon>
        <taxon>Pseudomonadati</taxon>
        <taxon>Verrucomicrobiota</taxon>
        <taxon>Opitutia</taxon>
        <taxon>Puniceicoccales</taxon>
        <taxon>Cerasicoccaceae</taxon>
        <taxon>Rubellicoccus</taxon>
    </lineage>
</organism>
<evidence type="ECO:0000256" key="13">
    <source>
        <dbReference type="PIRSR" id="PIRSR000350-3"/>
    </source>
</evidence>
<dbReference type="SUPFAM" id="SSF55424">
    <property type="entry name" value="FAD/NAD-linked reductases, dimerisation (C-terminal) domain"/>
    <property type="match status" value="1"/>
</dbReference>
<dbReference type="InterPro" id="IPR023753">
    <property type="entry name" value="FAD/NAD-binding_dom"/>
</dbReference>
<dbReference type="PIRSF" id="PIRSF000350">
    <property type="entry name" value="Mercury_reductase_MerA"/>
    <property type="match status" value="1"/>
</dbReference>
<feature type="binding site" evidence="13">
    <location>
        <position position="116"/>
    </location>
    <ligand>
        <name>FAD</name>
        <dbReference type="ChEBI" id="CHEBI:57692"/>
    </ligand>
</feature>
<evidence type="ECO:0000256" key="5">
    <source>
        <dbReference type="ARBA" id="ARBA00016603"/>
    </source>
</evidence>
<dbReference type="Pfam" id="PF02852">
    <property type="entry name" value="Pyr_redox_dim"/>
    <property type="match status" value="1"/>
</dbReference>
<feature type="binding site" evidence="13">
    <location>
        <begin position="180"/>
        <end position="187"/>
    </location>
    <ligand>
        <name>NAD(+)</name>
        <dbReference type="ChEBI" id="CHEBI:57540"/>
    </ligand>
</feature>
<dbReference type="InterPro" id="IPR001100">
    <property type="entry name" value="Pyr_nuc-diS_OxRdtase"/>
</dbReference>
<dbReference type="EC" id="1.6.1.1" evidence="4"/>
<dbReference type="AlphaFoldDB" id="A0AAQ3L8W7"/>
<evidence type="ECO:0000259" key="15">
    <source>
        <dbReference type="Pfam" id="PF07992"/>
    </source>
</evidence>
<dbReference type="Gene3D" id="3.50.50.60">
    <property type="entry name" value="FAD/NAD(P)-binding domain"/>
    <property type="match status" value="2"/>
</dbReference>
<name>A0AAQ3L8W7_9BACT</name>
<feature type="domain" description="FAD/NAD(P)-binding" evidence="15">
    <location>
        <begin position="5"/>
        <end position="327"/>
    </location>
</feature>
<dbReference type="InterPro" id="IPR016156">
    <property type="entry name" value="FAD/NAD-linked_Rdtase_dimer_sf"/>
</dbReference>
<keyword evidence="7" id="KW-0285">Flavoprotein</keyword>
<dbReference type="Gene3D" id="3.30.390.30">
    <property type="match status" value="1"/>
</dbReference>
<dbReference type="GO" id="GO:0006103">
    <property type="term" value="P:2-oxoglutarate metabolic process"/>
    <property type="evidence" value="ECO:0007669"/>
    <property type="project" value="TreeGrafter"/>
</dbReference>
<evidence type="ECO:0000256" key="12">
    <source>
        <dbReference type="ARBA" id="ARBA00031183"/>
    </source>
</evidence>
<evidence type="ECO:0000256" key="8">
    <source>
        <dbReference type="ARBA" id="ARBA00022827"/>
    </source>
</evidence>
<dbReference type="PANTHER" id="PTHR22912">
    <property type="entry name" value="DISULFIDE OXIDOREDUCTASE"/>
    <property type="match status" value="1"/>
</dbReference>
<reference evidence="16 17" key="1">
    <citation type="submission" date="2023-10" db="EMBL/GenBank/DDBJ databases">
        <title>Rubellicoccus peritrichatus gen. nov., sp. nov., isolated from an algae of coral reef tank.</title>
        <authorList>
            <person name="Luo J."/>
        </authorList>
    </citation>
    <scope>NUCLEOTIDE SEQUENCE [LARGE SCALE GENOMIC DNA]</scope>
    <source>
        <strain evidence="16 17">CR14</strain>
    </source>
</reference>
<keyword evidence="17" id="KW-1185">Reference proteome</keyword>
<evidence type="ECO:0000313" key="17">
    <source>
        <dbReference type="Proteomes" id="UP001304300"/>
    </source>
</evidence>
<comment type="subcellular location">
    <subcellularLocation>
        <location evidence="2">Cytoplasm</location>
    </subcellularLocation>
</comment>
<evidence type="ECO:0000256" key="6">
    <source>
        <dbReference type="ARBA" id="ARBA00022490"/>
    </source>
</evidence>
<dbReference type="PRINTS" id="PR00411">
    <property type="entry name" value="PNDRDTASEI"/>
</dbReference>
<dbReference type="RefSeq" id="WP_317833685.1">
    <property type="nucleotide sequence ID" value="NZ_CP136920.1"/>
</dbReference>
<dbReference type="NCBIfam" id="NF003585">
    <property type="entry name" value="PRK05249.1"/>
    <property type="match status" value="1"/>
</dbReference>
<dbReference type="GO" id="GO:0005829">
    <property type="term" value="C:cytosol"/>
    <property type="evidence" value="ECO:0007669"/>
    <property type="project" value="TreeGrafter"/>
</dbReference>
<dbReference type="GO" id="GO:0003957">
    <property type="term" value="F:NAD(P)+ transhydrogenase (Si-specific) activity"/>
    <property type="evidence" value="ECO:0007669"/>
    <property type="project" value="UniProtKB-EC"/>
</dbReference>
<accession>A0AAQ3L8W7</accession>
<protein>
    <recommendedName>
        <fullName evidence="5">Soluble pyridine nucleotide transhydrogenase</fullName>
        <ecNumber evidence="4">1.6.1.1</ecNumber>
    </recommendedName>
    <alternativeName>
        <fullName evidence="12">NAD(P)(+) transhydrogenase [B-specific]</fullName>
    </alternativeName>
</protein>
<keyword evidence="13" id="KW-0547">Nucleotide-binding</keyword>
<evidence type="ECO:0000313" key="16">
    <source>
        <dbReference type="EMBL" id="WOO41256.1"/>
    </source>
</evidence>
<dbReference type="PANTHER" id="PTHR22912:SF93">
    <property type="entry name" value="SOLUBLE PYRIDINE NUCLEOTIDE TRANSHYDROGENASE"/>
    <property type="match status" value="1"/>
</dbReference>
<dbReference type="InterPro" id="IPR036188">
    <property type="entry name" value="FAD/NAD-bd_sf"/>
</dbReference>
<dbReference type="Pfam" id="PF07992">
    <property type="entry name" value="Pyr_redox_2"/>
    <property type="match status" value="1"/>
</dbReference>
<feature type="binding site" evidence="13">
    <location>
        <begin position="143"/>
        <end position="145"/>
    </location>
    <ligand>
        <name>FAD</name>
        <dbReference type="ChEBI" id="CHEBI:57692"/>
    </ligand>
</feature>
<evidence type="ECO:0000256" key="10">
    <source>
        <dbReference type="ARBA" id="ARBA00023002"/>
    </source>
</evidence>
<keyword evidence="9" id="KW-0521">NADP</keyword>
<sequence>MKDQYDLIVIGSGPAGEKAAVKAAYHGYSVAVVEKNTRFGGAGTNTGTLPSKTLKETALYYSGFYEKGLFGVDKELERSANAQDFFFRKNQVVDSQEEGIEKNFRLHGIDTFHGAGKLLGPNKAGITGKDNCELNGKFILVATGSYPFQPEGIPFDGCYVHDSDTILQINRIPKSIVIVGAGVIGCEYATIFSVMGSNVKLVNSREEILTFLDREICHALQDQMKEDGVDFIFGNRVEDVAILPEEHEHNVHAKLTNGEPLQADMFLYAAGRSGCSAGLGLEEVGVELGKRGTIVVDQSYRTAVPSVFAVGDIIGFPSLASTGMDQGRVAVTHMFGLHEIEKISEHFPYGIYTIPEVSVFGITEDEAIEQEIPHVIGRAKYTDMPRGKIMGVDEGLLKIIVEKHTRTILGVHIFGKIATELIHYGMSLVENRETLSDVISRVYNTPTLHELYKYAAYNALIEGHYLDKPTGH</sequence>
<keyword evidence="10 16" id="KW-0560">Oxidoreductase</keyword>
<comment type="cofactor">
    <cofactor evidence="13">
        <name>FAD</name>
        <dbReference type="ChEBI" id="CHEBI:57692"/>
    </cofactor>
    <text evidence="13">Binds 1 FAD per subunit.</text>
</comment>
<dbReference type="EMBL" id="CP136920">
    <property type="protein sequence ID" value="WOO41256.1"/>
    <property type="molecule type" value="Genomic_DNA"/>
</dbReference>
<keyword evidence="6" id="KW-0963">Cytoplasm</keyword>
<comment type="function">
    <text evidence="1">Conversion of NADPH, generated by peripheral catabolic pathways, to NADH, which can enter the respiratory chain for energy generation.</text>
</comment>
<evidence type="ECO:0000256" key="4">
    <source>
        <dbReference type="ARBA" id="ARBA00012772"/>
    </source>
</evidence>
<evidence type="ECO:0000256" key="2">
    <source>
        <dbReference type="ARBA" id="ARBA00004496"/>
    </source>
</evidence>
<dbReference type="InterPro" id="IPR050151">
    <property type="entry name" value="Class-I_Pyr_Nuc-Dis_Oxidored"/>
</dbReference>
<proteinExistence type="inferred from homology"/>
<dbReference type="SUPFAM" id="SSF51905">
    <property type="entry name" value="FAD/NAD(P)-binding domain"/>
    <property type="match status" value="1"/>
</dbReference>
<dbReference type="KEGG" id="puo:RZN69_21765"/>
<dbReference type="FunFam" id="3.30.390.30:FF:000001">
    <property type="entry name" value="Dihydrolipoyl dehydrogenase"/>
    <property type="match status" value="1"/>
</dbReference>
<dbReference type="Proteomes" id="UP001304300">
    <property type="component" value="Chromosome"/>
</dbReference>
<feature type="domain" description="Pyridine nucleotide-disulphide oxidoreductase dimerisation" evidence="14">
    <location>
        <begin position="348"/>
        <end position="455"/>
    </location>
</feature>
<evidence type="ECO:0000259" key="14">
    <source>
        <dbReference type="Pfam" id="PF02852"/>
    </source>
</evidence>
<keyword evidence="8 13" id="KW-0274">FAD</keyword>
<comment type="similarity">
    <text evidence="3">Belongs to the class-I pyridine nucleotide-disulfide oxidoreductase family.</text>
</comment>
<gene>
    <name evidence="16" type="primary">sthA</name>
    <name evidence="16" type="ORF">RZN69_21765</name>
</gene>
<evidence type="ECO:0000256" key="11">
    <source>
        <dbReference type="ARBA" id="ARBA00023027"/>
    </source>
</evidence>
<dbReference type="GO" id="GO:0004148">
    <property type="term" value="F:dihydrolipoyl dehydrogenase (NADH) activity"/>
    <property type="evidence" value="ECO:0007669"/>
    <property type="project" value="TreeGrafter"/>
</dbReference>
<feature type="binding site" evidence="13">
    <location>
        <position position="52"/>
    </location>
    <ligand>
        <name>FAD</name>
        <dbReference type="ChEBI" id="CHEBI:57692"/>
    </ligand>
</feature>
<keyword evidence="11 13" id="KW-0520">NAD</keyword>
<evidence type="ECO:0000256" key="9">
    <source>
        <dbReference type="ARBA" id="ARBA00022857"/>
    </source>
</evidence>